<feature type="transmembrane region" description="Helical" evidence="7">
    <location>
        <begin position="248"/>
        <end position="271"/>
    </location>
</feature>
<keyword evidence="3" id="KW-1003">Cell membrane</keyword>
<evidence type="ECO:0000256" key="4">
    <source>
        <dbReference type="ARBA" id="ARBA00022692"/>
    </source>
</evidence>
<evidence type="ECO:0000313" key="9">
    <source>
        <dbReference type="EMBL" id="PPL20303.1"/>
    </source>
</evidence>
<comment type="subcellular location">
    <subcellularLocation>
        <location evidence="1">Cell membrane</location>
        <topology evidence="1">Multi-pass membrane protein</topology>
    </subcellularLocation>
</comment>
<protein>
    <submittedName>
        <fullName evidence="9">MFS transporter</fullName>
    </submittedName>
</protein>
<dbReference type="EMBL" id="MPZN01000003">
    <property type="protein sequence ID" value="PPL20303.1"/>
    <property type="molecule type" value="Genomic_DNA"/>
</dbReference>
<feature type="transmembrane region" description="Helical" evidence="7">
    <location>
        <begin position="90"/>
        <end position="109"/>
    </location>
</feature>
<dbReference type="NCBIfam" id="TIGR00711">
    <property type="entry name" value="efflux_EmrB"/>
    <property type="match status" value="1"/>
</dbReference>
<feature type="transmembrane region" description="Helical" evidence="7">
    <location>
        <begin position="209"/>
        <end position="227"/>
    </location>
</feature>
<dbReference type="SUPFAM" id="SSF103473">
    <property type="entry name" value="MFS general substrate transporter"/>
    <property type="match status" value="1"/>
</dbReference>
<name>A0ABX5B0S0_9MICO</name>
<dbReference type="Gene3D" id="1.20.1720.10">
    <property type="entry name" value="Multidrug resistance protein D"/>
    <property type="match status" value="1"/>
</dbReference>
<dbReference type="PANTHER" id="PTHR42718">
    <property type="entry name" value="MAJOR FACILITATOR SUPERFAMILY MULTIDRUG TRANSPORTER MFSC"/>
    <property type="match status" value="1"/>
</dbReference>
<dbReference type="PROSITE" id="PS50850">
    <property type="entry name" value="MFS"/>
    <property type="match status" value="1"/>
</dbReference>
<dbReference type="InterPro" id="IPR005829">
    <property type="entry name" value="Sugar_transporter_CS"/>
</dbReference>
<proteinExistence type="predicted"/>
<feature type="transmembrane region" description="Helical" evidence="7">
    <location>
        <begin position="178"/>
        <end position="197"/>
    </location>
</feature>
<reference evidence="9 10" key="1">
    <citation type="journal article" date="2008" name="Int. J. Syst. Evol. Microbiol.">
        <title>Leifsonia pindariensis sp. nov., isolated from the Pindari glacier of the Indian Himalayas, and emended description of the genus Leifsonia.</title>
        <authorList>
            <person name="Reddy G.S."/>
            <person name="Prabagaran S.R."/>
            <person name="Shivaji S."/>
        </authorList>
    </citation>
    <scope>NUCLEOTIDE SEQUENCE [LARGE SCALE GENOMIC DNA]</scope>
    <source>
        <strain evidence="9 10">PON 10</strain>
    </source>
</reference>
<keyword evidence="10" id="KW-1185">Reference proteome</keyword>
<evidence type="ECO:0000256" key="3">
    <source>
        <dbReference type="ARBA" id="ARBA00022475"/>
    </source>
</evidence>
<feature type="transmembrane region" description="Helical" evidence="7">
    <location>
        <begin position="28"/>
        <end position="46"/>
    </location>
</feature>
<keyword evidence="2" id="KW-0813">Transport</keyword>
<feature type="transmembrane region" description="Helical" evidence="7">
    <location>
        <begin position="427"/>
        <end position="447"/>
    </location>
</feature>
<accession>A0ABX5B0S0</accession>
<evidence type="ECO:0000256" key="7">
    <source>
        <dbReference type="SAM" id="Phobius"/>
    </source>
</evidence>
<dbReference type="PROSITE" id="PS00216">
    <property type="entry name" value="SUGAR_TRANSPORT_1"/>
    <property type="match status" value="1"/>
</dbReference>
<dbReference type="InterPro" id="IPR036259">
    <property type="entry name" value="MFS_trans_sf"/>
</dbReference>
<dbReference type="Gene3D" id="1.20.1250.20">
    <property type="entry name" value="MFS general substrate transporter like domains"/>
    <property type="match status" value="1"/>
</dbReference>
<dbReference type="Pfam" id="PF07690">
    <property type="entry name" value="MFS_1"/>
    <property type="match status" value="1"/>
</dbReference>
<gene>
    <name evidence="9" type="ORF">GY24_01800</name>
</gene>
<organism evidence="9 10">
    <name type="scientific">Microterricola pindariensis</name>
    <dbReference type="NCBI Taxonomy" id="478010"/>
    <lineage>
        <taxon>Bacteria</taxon>
        <taxon>Bacillati</taxon>
        <taxon>Actinomycetota</taxon>
        <taxon>Actinomycetes</taxon>
        <taxon>Micrococcales</taxon>
        <taxon>Microbacteriaceae</taxon>
        <taxon>Microterricola</taxon>
    </lineage>
</organism>
<dbReference type="InterPro" id="IPR004638">
    <property type="entry name" value="EmrB-like"/>
</dbReference>
<feature type="transmembrane region" description="Helical" evidence="7">
    <location>
        <begin position="312"/>
        <end position="329"/>
    </location>
</feature>
<dbReference type="InterPro" id="IPR011701">
    <property type="entry name" value="MFS"/>
</dbReference>
<feature type="transmembrane region" description="Helical" evidence="7">
    <location>
        <begin position="58"/>
        <end position="78"/>
    </location>
</feature>
<evidence type="ECO:0000256" key="1">
    <source>
        <dbReference type="ARBA" id="ARBA00004651"/>
    </source>
</evidence>
<evidence type="ECO:0000256" key="2">
    <source>
        <dbReference type="ARBA" id="ARBA00022448"/>
    </source>
</evidence>
<feature type="transmembrane region" description="Helical" evidence="7">
    <location>
        <begin position="385"/>
        <end position="407"/>
    </location>
</feature>
<feature type="transmembrane region" description="Helical" evidence="7">
    <location>
        <begin position="144"/>
        <end position="166"/>
    </location>
</feature>
<feature type="transmembrane region" description="Helical" evidence="7">
    <location>
        <begin position="283"/>
        <end position="305"/>
    </location>
</feature>
<sequence length="477" mass="49581">MVVLDATVVNIALPSAQAELGFTDGQRQWVVTAYSLAFGSLLLLGGRLSDLIGRKRTFLIGLVGFAGASALGGAAQSFEWLVGARALQGTFGALLAPTALAVLTTTFTIPRERSRAFGVFGAIAGAGGAIGLLLGGFLTEYLDWRWSLYINVLIAVIAFAGALVFVSAGARAEPRPRLDIPGTVLASGALFLLVYGFSNAETAGWGSPSSWVMLVSSGMLLIAFVLWQRRAAHPLLPLSIVRDRNRGAAFLSVLIAGACMFGVFLFVTYYLQTGLRFTPVQTGLAFLPMIASLVLAAQLSTNIFLPRFGPKVLVPIGMLLGATGMVYLTHLTLDSTYAADILAPLAIVGLGMGTIMPASIQTATLGVNRDFAGVASATVNTSQQVGGSIGTALLNTLAATAATSYVSEHLPASPSVLAEAALHSYSVAYWWAAGFFTFGAVLSALLFRRVGHGLSVAHARSVAAEPAPDGAAEPQQA</sequence>
<feature type="transmembrane region" description="Helical" evidence="7">
    <location>
        <begin position="116"/>
        <end position="138"/>
    </location>
</feature>
<evidence type="ECO:0000313" key="10">
    <source>
        <dbReference type="Proteomes" id="UP000237755"/>
    </source>
</evidence>
<evidence type="ECO:0000259" key="8">
    <source>
        <dbReference type="PROSITE" id="PS50850"/>
    </source>
</evidence>
<feature type="domain" description="Major facilitator superfamily (MFS) profile" evidence="8">
    <location>
        <begin position="1"/>
        <end position="451"/>
    </location>
</feature>
<feature type="transmembrane region" description="Helical" evidence="7">
    <location>
        <begin position="341"/>
        <end position="364"/>
    </location>
</feature>
<evidence type="ECO:0000256" key="5">
    <source>
        <dbReference type="ARBA" id="ARBA00022989"/>
    </source>
</evidence>
<dbReference type="InterPro" id="IPR020846">
    <property type="entry name" value="MFS_dom"/>
</dbReference>
<comment type="caution">
    <text evidence="9">The sequence shown here is derived from an EMBL/GenBank/DDBJ whole genome shotgun (WGS) entry which is preliminary data.</text>
</comment>
<keyword evidence="6 7" id="KW-0472">Membrane</keyword>
<dbReference type="PANTHER" id="PTHR42718:SF46">
    <property type="entry name" value="BLR6921 PROTEIN"/>
    <property type="match status" value="1"/>
</dbReference>
<evidence type="ECO:0000256" key="6">
    <source>
        <dbReference type="ARBA" id="ARBA00023136"/>
    </source>
</evidence>
<dbReference type="Proteomes" id="UP000237755">
    <property type="component" value="Unassembled WGS sequence"/>
</dbReference>
<dbReference type="CDD" id="cd17321">
    <property type="entry name" value="MFS_MMR_MDR_like"/>
    <property type="match status" value="1"/>
</dbReference>
<keyword evidence="4 7" id="KW-0812">Transmembrane</keyword>
<keyword evidence="5 7" id="KW-1133">Transmembrane helix</keyword>